<dbReference type="SUPFAM" id="SSF50978">
    <property type="entry name" value="WD40 repeat-like"/>
    <property type="match status" value="1"/>
</dbReference>
<dbReference type="Pfam" id="PF00400">
    <property type="entry name" value="WD40"/>
    <property type="match status" value="2"/>
</dbReference>
<feature type="repeat" description="WD" evidence="3">
    <location>
        <begin position="243"/>
        <end position="278"/>
    </location>
</feature>
<dbReference type="PROSITE" id="PS50082">
    <property type="entry name" value="WD_REPEATS_2"/>
    <property type="match status" value="1"/>
</dbReference>
<dbReference type="InterPro" id="IPR036322">
    <property type="entry name" value="WD40_repeat_dom_sf"/>
</dbReference>
<evidence type="ECO:0000256" key="3">
    <source>
        <dbReference type="PROSITE-ProRule" id="PRU00221"/>
    </source>
</evidence>
<dbReference type="Proteomes" id="UP000187209">
    <property type="component" value="Unassembled WGS sequence"/>
</dbReference>
<dbReference type="PROSITE" id="PS50294">
    <property type="entry name" value="WD_REPEATS_REGION"/>
    <property type="match status" value="1"/>
</dbReference>
<dbReference type="Gene3D" id="2.130.10.10">
    <property type="entry name" value="YVTN repeat-like/Quinoprotein amine dehydrogenase"/>
    <property type="match status" value="2"/>
</dbReference>
<dbReference type="OrthoDB" id="10266330at2759"/>
<evidence type="ECO:0000256" key="1">
    <source>
        <dbReference type="ARBA" id="ARBA00022574"/>
    </source>
</evidence>
<dbReference type="SMART" id="SM00320">
    <property type="entry name" value="WD40"/>
    <property type="match status" value="3"/>
</dbReference>
<name>A0A1R2CCX0_9CILI</name>
<evidence type="ECO:0000313" key="5">
    <source>
        <dbReference type="Proteomes" id="UP000187209"/>
    </source>
</evidence>
<keyword evidence="1 3" id="KW-0853">WD repeat</keyword>
<evidence type="ECO:0000313" key="4">
    <source>
        <dbReference type="EMBL" id="OMJ86822.1"/>
    </source>
</evidence>
<gene>
    <name evidence="4" type="ORF">SteCoe_11596</name>
</gene>
<comment type="caution">
    <text evidence="4">The sequence shown here is derived from an EMBL/GenBank/DDBJ whole genome shotgun (WGS) entry which is preliminary data.</text>
</comment>
<protein>
    <submittedName>
        <fullName evidence="4">Uncharacterized protein</fullName>
    </submittedName>
</protein>
<dbReference type="PANTHER" id="PTHR19848:SF8">
    <property type="entry name" value="F-BOX AND WD REPEAT DOMAIN CONTAINING 7"/>
    <property type="match status" value="1"/>
</dbReference>
<proteinExistence type="predicted"/>
<accession>A0A1R2CCX0</accession>
<dbReference type="PANTHER" id="PTHR19848">
    <property type="entry name" value="WD40 REPEAT PROTEIN"/>
    <property type="match status" value="1"/>
</dbReference>
<reference evidence="4 5" key="1">
    <citation type="submission" date="2016-11" db="EMBL/GenBank/DDBJ databases">
        <title>The macronuclear genome of Stentor coeruleus: a giant cell with tiny introns.</title>
        <authorList>
            <person name="Slabodnick M."/>
            <person name="Ruby J.G."/>
            <person name="Reiff S.B."/>
            <person name="Swart E.C."/>
            <person name="Gosai S."/>
            <person name="Prabakaran S."/>
            <person name="Witkowska E."/>
            <person name="Larue G.E."/>
            <person name="Fisher S."/>
            <person name="Freeman R.M."/>
            <person name="Gunawardena J."/>
            <person name="Chu W."/>
            <person name="Stover N.A."/>
            <person name="Gregory B.D."/>
            <person name="Nowacki M."/>
            <person name="Derisi J."/>
            <person name="Roy S.W."/>
            <person name="Marshall W.F."/>
            <person name="Sood P."/>
        </authorList>
    </citation>
    <scope>NUCLEOTIDE SEQUENCE [LARGE SCALE GENOMIC DNA]</scope>
    <source>
        <strain evidence="4">WM001</strain>
    </source>
</reference>
<dbReference type="AlphaFoldDB" id="A0A1R2CCX0"/>
<dbReference type="EMBL" id="MPUH01000194">
    <property type="protein sequence ID" value="OMJ86822.1"/>
    <property type="molecule type" value="Genomic_DNA"/>
</dbReference>
<evidence type="ECO:0000256" key="2">
    <source>
        <dbReference type="ARBA" id="ARBA00022737"/>
    </source>
</evidence>
<dbReference type="InterPro" id="IPR015943">
    <property type="entry name" value="WD40/YVTN_repeat-like_dom_sf"/>
</dbReference>
<keyword evidence="2" id="KW-0677">Repeat</keyword>
<dbReference type="InterPro" id="IPR001680">
    <property type="entry name" value="WD40_rpt"/>
</dbReference>
<keyword evidence="5" id="KW-1185">Reference proteome</keyword>
<sequence>MESNLLYNESERLETQIQCLLETPTFINNIESNNEYLDSSNKDRVSSFKCQLRKNPLIDSDILRMFYGLHYSYTNKLIQKISISDDLKVLTTLSDFCYLDNYLIQDKKIVNSLAEKNEIIDFVALKNNQVIVYFTEFGLYSWNYAVNNVNTLLEMNRVQIRAMDVSLDSRYIAGGCCSGNIYIVDSIKAKLKVVFHSHKSKIYALSFTQDGKYLISGGGSFDNLPDYNIRIWNILRKSLMSILAGHALTVYKIRIHESGDFFLSLSRDNTIRLWNLKNIIKESVLTETQGLVIDRKHREYNFSSKMIEKQEKVKFKNTYLGALNILSDKDHNKLDPKYIAEILKTIKEKNEIERGDIESDYYFEAKGRLAPDIFFSKSFIYLFNPRDLLFEKFSINKFKKQKLQCMKINPLTNICFVADKNFAYVDKNQNLKIISIGTKKIIKDPLPGKSLTLIEISLQKKCFVISIFNDADTLCYTVSIWDIEKMQFIWHLNVGVILPFQVIISKDKNFLAISLYYSSINIYNINTKTLIKKITPLYLENYLIGFTDDSKNFIVYNESNPESYFSVWGTENFAFRFSQRSHNRVCKALINAEPKVYYFEKVDKKLKIQFGKKVNITKSKKYGVVAIGKFYNVFRLRDKFIISIK</sequence>
<organism evidence="4 5">
    <name type="scientific">Stentor coeruleus</name>
    <dbReference type="NCBI Taxonomy" id="5963"/>
    <lineage>
        <taxon>Eukaryota</taxon>
        <taxon>Sar</taxon>
        <taxon>Alveolata</taxon>
        <taxon>Ciliophora</taxon>
        <taxon>Postciliodesmatophora</taxon>
        <taxon>Heterotrichea</taxon>
        <taxon>Heterotrichida</taxon>
        <taxon>Stentoridae</taxon>
        <taxon>Stentor</taxon>
    </lineage>
</organism>